<evidence type="ECO:0000313" key="5">
    <source>
        <dbReference type="Proteomes" id="UP000614334"/>
    </source>
</evidence>
<dbReference type="EMBL" id="JACYCF010000031">
    <property type="protein sequence ID" value="KAF8749090.1"/>
    <property type="molecule type" value="Genomic_DNA"/>
</dbReference>
<keyword evidence="1" id="KW-0547">Nucleotide-binding</keyword>
<proteinExistence type="predicted"/>
<protein>
    <recommendedName>
        <fullName evidence="3">AIG1-type G domain-containing protein</fullName>
    </recommendedName>
</protein>
<dbReference type="Proteomes" id="UP000614334">
    <property type="component" value="Unassembled WGS sequence"/>
</dbReference>
<gene>
    <name evidence="4" type="ORF">RHS01_10338</name>
</gene>
<name>A0A8H7I256_9AGAM</name>
<dbReference type="AlphaFoldDB" id="A0A8H7I256"/>
<dbReference type="PANTHER" id="PTHR32046:SF12">
    <property type="entry name" value="AIG1-TYPE G DOMAIN-CONTAINING PROTEIN"/>
    <property type="match status" value="1"/>
</dbReference>
<reference evidence="4" key="1">
    <citation type="submission" date="2020-09" db="EMBL/GenBank/DDBJ databases">
        <title>Comparative genome analyses of four rice-infecting Rhizoctonia solani isolates reveal extensive enrichment of homogalacturonan modification genes.</title>
        <authorList>
            <person name="Lee D.-Y."/>
            <person name="Jeon J."/>
            <person name="Kim K.-T."/>
            <person name="Cheong K."/>
            <person name="Song H."/>
            <person name="Choi G."/>
            <person name="Ko J."/>
            <person name="Opiyo S.O."/>
            <person name="Zuo S."/>
            <person name="Madhav S."/>
            <person name="Lee Y.-H."/>
            <person name="Wang G.-L."/>
        </authorList>
    </citation>
    <scope>NUCLEOTIDE SEQUENCE</scope>
    <source>
        <strain evidence="4">AG1-IA B2</strain>
    </source>
</reference>
<evidence type="ECO:0000256" key="2">
    <source>
        <dbReference type="SAM" id="MobiDB-lite"/>
    </source>
</evidence>
<feature type="compositionally biased region" description="Basic and acidic residues" evidence="2">
    <location>
        <begin position="491"/>
        <end position="508"/>
    </location>
</feature>
<sequence length="601" mass="69443">MRKLEDIYDAALTSNEILDWIDKLQAQQTNDVREVYNQICKIEEQSESIIKATINYKTQRHKLMGLRREHNRANVPRHRIKSEAELERVEVTIKQAQVKQARENLQQQEGILPRHVLIYWTSIHQPERLDAEIRRYEKYTKLLTFQESEDASLILPGLIPMKSVLGLPKSKKRLSFYEHDEGAESGLSKKESQTTDATLYTVTLPDGIEIQILDTPGLADTRGIEQDEQHKAKINKASKSSLWRSMQFLIMANGTTERMPAATNYTLGTLTSLFPHSIIENIAFIFTHCDSQWTLENPLAYRKRYRREAREDVPESTLKEGRDRLENIYKKTVCTLNEWLIWVEGCQAQPTHQINRLYETMLNIEAQIESAISLIALIGERKRAVRTAQQDLETQQTSKSAIEALCDQTIKYWDREDTDSKNTLCIVPGCHQNCHEKCGVPYTLDPVKLGQYCRAFKLENASWRRTWFESADQLNLHVERTKPLHPTAKSDLAEAETKEQKTRDCKEGMRRRARRIEVELDAAQAQVNSLVDDYNAKSLSGDFAGHINSAIQMLNLRLKELESKFGTEHEQGVVRDAIQKFKINWRLGSPRGYVQWCRGRC</sequence>
<evidence type="ECO:0000259" key="3">
    <source>
        <dbReference type="Pfam" id="PF04548"/>
    </source>
</evidence>
<dbReference type="Pfam" id="PF04548">
    <property type="entry name" value="AIG1"/>
    <property type="match status" value="1"/>
</dbReference>
<dbReference type="InterPro" id="IPR006703">
    <property type="entry name" value="G_AIG1"/>
</dbReference>
<evidence type="ECO:0000256" key="1">
    <source>
        <dbReference type="ARBA" id="ARBA00022741"/>
    </source>
</evidence>
<dbReference type="Gene3D" id="3.40.50.300">
    <property type="entry name" value="P-loop containing nucleotide triphosphate hydrolases"/>
    <property type="match status" value="1"/>
</dbReference>
<accession>A0A8H7I256</accession>
<organism evidence="4 5">
    <name type="scientific">Rhizoctonia solani</name>
    <dbReference type="NCBI Taxonomy" id="456999"/>
    <lineage>
        <taxon>Eukaryota</taxon>
        <taxon>Fungi</taxon>
        <taxon>Dikarya</taxon>
        <taxon>Basidiomycota</taxon>
        <taxon>Agaricomycotina</taxon>
        <taxon>Agaricomycetes</taxon>
        <taxon>Cantharellales</taxon>
        <taxon>Ceratobasidiaceae</taxon>
        <taxon>Rhizoctonia</taxon>
    </lineage>
</organism>
<dbReference type="GO" id="GO:0005525">
    <property type="term" value="F:GTP binding"/>
    <property type="evidence" value="ECO:0007669"/>
    <property type="project" value="InterPro"/>
</dbReference>
<dbReference type="PANTHER" id="PTHR32046">
    <property type="entry name" value="G DOMAIN-CONTAINING PROTEIN"/>
    <property type="match status" value="1"/>
</dbReference>
<feature type="region of interest" description="Disordered" evidence="2">
    <location>
        <begin position="485"/>
        <end position="508"/>
    </location>
</feature>
<feature type="domain" description="AIG1-type G" evidence="3">
    <location>
        <begin position="194"/>
        <end position="291"/>
    </location>
</feature>
<dbReference type="InterPro" id="IPR027417">
    <property type="entry name" value="P-loop_NTPase"/>
</dbReference>
<evidence type="ECO:0000313" key="4">
    <source>
        <dbReference type="EMBL" id="KAF8749090.1"/>
    </source>
</evidence>
<comment type="caution">
    <text evidence="4">The sequence shown here is derived from an EMBL/GenBank/DDBJ whole genome shotgun (WGS) entry which is preliminary data.</text>
</comment>